<dbReference type="GeneID" id="25283471"/>
<comment type="caution">
    <text evidence="2">The sequence shown here is derived from an EMBL/GenBank/DDBJ whole genome shotgun (WGS) entry which is preliminary data.</text>
</comment>
<evidence type="ECO:0000313" key="2">
    <source>
        <dbReference type="EMBL" id="KEF55808.1"/>
    </source>
</evidence>
<evidence type="ECO:0000259" key="1">
    <source>
        <dbReference type="PROSITE" id="PS51725"/>
    </source>
</evidence>
<dbReference type="Proteomes" id="UP000027920">
    <property type="component" value="Unassembled WGS sequence"/>
</dbReference>
<organism evidence="2 3">
    <name type="scientific">Exophiala aquamarina CBS 119918</name>
    <dbReference type="NCBI Taxonomy" id="1182545"/>
    <lineage>
        <taxon>Eukaryota</taxon>
        <taxon>Fungi</taxon>
        <taxon>Dikarya</taxon>
        <taxon>Ascomycota</taxon>
        <taxon>Pezizomycotina</taxon>
        <taxon>Eurotiomycetes</taxon>
        <taxon>Chaetothyriomycetidae</taxon>
        <taxon>Chaetothyriales</taxon>
        <taxon>Herpotrichiellaceae</taxon>
        <taxon>Exophiala</taxon>
    </lineage>
</organism>
<proteinExistence type="predicted"/>
<dbReference type="PROSITE" id="PS51725">
    <property type="entry name" value="ABM"/>
    <property type="match status" value="1"/>
</dbReference>
<dbReference type="RefSeq" id="XP_013258398.1">
    <property type="nucleotide sequence ID" value="XM_013402944.1"/>
</dbReference>
<evidence type="ECO:0000313" key="3">
    <source>
        <dbReference type="Proteomes" id="UP000027920"/>
    </source>
</evidence>
<dbReference type="InterPro" id="IPR007138">
    <property type="entry name" value="ABM_dom"/>
</dbReference>
<dbReference type="AlphaFoldDB" id="A0A072P973"/>
<dbReference type="Gene3D" id="3.30.70.100">
    <property type="match status" value="1"/>
</dbReference>
<dbReference type="SUPFAM" id="SSF54909">
    <property type="entry name" value="Dimeric alpha+beta barrel"/>
    <property type="match status" value="1"/>
</dbReference>
<gene>
    <name evidence="2" type="ORF">A1O9_08559</name>
</gene>
<feature type="domain" description="ABM" evidence="1">
    <location>
        <begin position="7"/>
        <end position="106"/>
    </location>
</feature>
<sequence length="111" mass="12465">MEFPEKGLIVAIIDANPGKGQGIVDAYADFIKTLKPREPDCIHFVLYRQIDATTGNERFFTVEKFTNMEALKFHRTNPALDVFNKVVAKKDLVAKPIKVATCEPIIAMDPK</sequence>
<dbReference type="InterPro" id="IPR011008">
    <property type="entry name" value="Dimeric_a/b-barrel"/>
</dbReference>
<dbReference type="VEuPathDB" id="FungiDB:A1O9_08559"/>
<name>A0A072P973_9EURO</name>
<dbReference type="Pfam" id="PF03992">
    <property type="entry name" value="ABM"/>
    <property type="match status" value="1"/>
</dbReference>
<dbReference type="EMBL" id="AMGV01000007">
    <property type="protein sequence ID" value="KEF55808.1"/>
    <property type="molecule type" value="Genomic_DNA"/>
</dbReference>
<dbReference type="HOGENOM" id="CLU_131496_9_1_1"/>
<keyword evidence="3" id="KW-1185">Reference proteome</keyword>
<accession>A0A072P973</accession>
<reference evidence="2 3" key="1">
    <citation type="submission" date="2013-03" db="EMBL/GenBank/DDBJ databases">
        <title>The Genome Sequence of Exophiala aquamarina CBS 119918.</title>
        <authorList>
            <consortium name="The Broad Institute Genomics Platform"/>
            <person name="Cuomo C."/>
            <person name="de Hoog S."/>
            <person name="Gorbushina A."/>
            <person name="Walker B."/>
            <person name="Young S.K."/>
            <person name="Zeng Q."/>
            <person name="Gargeya S."/>
            <person name="Fitzgerald M."/>
            <person name="Haas B."/>
            <person name="Abouelleil A."/>
            <person name="Allen A.W."/>
            <person name="Alvarado L."/>
            <person name="Arachchi H.M."/>
            <person name="Berlin A.M."/>
            <person name="Chapman S.B."/>
            <person name="Gainer-Dewar J."/>
            <person name="Goldberg J."/>
            <person name="Griggs A."/>
            <person name="Gujja S."/>
            <person name="Hansen M."/>
            <person name="Howarth C."/>
            <person name="Imamovic A."/>
            <person name="Ireland A."/>
            <person name="Larimer J."/>
            <person name="McCowan C."/>
            <person name="Murphy C."/>
            <person name="Pearson M."/>
            <person name="Poon T.W."/>
            <person name="Priest M."/>
            <person name="Roberts A."/>
            <person name="Saif S."/>
            <person name="Shea T."/>
            <person name="Sisk P."/>
            <person name="Sykes S."/>
            <person name="Wortman J."/>
            <person name="Nusbaum C."/>
            <person name="Birren B."/>
        </authorList>
    </citation>
    <scope>NUCLEOTIDE SEQUENCE [LARGE SCALE GENOMIC DNA]</scope>
    <source>
        <strain evidence="2 3">CBS 119918</strain>
    </source>
</reference>
<protein>
    <recommendedName>
        <fullName evidence="1">ABM domain-containing protein</fullName>
    </recommendedName>
</protein>